<feature type="domain" description="NAC" evidence="6">
    <location>
        <begin position="25"/>
        <end position="179"/>
    </location>
</feature>
<reference evidence="7 8" key="2">
    <citation type="submission" date="2020-07" db="EMBL/GenBank/DDBJ databases">
        <title>Genome assembly of wild tea tree DASZ reveals pedigree and selection history of tea varieties.</title>
        <authorList>
            <person name="Zhang W."/>
        </authorList>
    </citation>
    <scope>NUCLEOTIDE SEQUENCE [LARGE SCALE GENOMIC DNA]</scope>
    <source>
        <strain evidence="8">cv. G240</strain>
        <tissue evidence="7">Leaf</tissue>
    </source>
</reference>
<evidence type="ECO:0000256" key="2">
    <source>
        <dbReference type="ARBA" id="ARBA00023125"/>
    </source>
</evidence>
<evidence type="ECO:0000256" key="4">
    <source>
        <dbReference type="ARBA" id="ARBA00023242"/>
    </source>
</evidence>
<proteinExistence type="predicted"/>
<keyword evidence="1" id="KW-0805">Transcription regulation</keyword>
<dbReference type="PANTHER" id="PTHR31744:SF92">
    <property type="entry name" value="NAC DOMAIN-CONTAINING PROTEIN 87"/>
    <property type="match status" value="1"/>
</dbReference>
<dbReference type="GO" id="GO:0006355">
    <property type="term" value="P:regulation of DNA-templated transcription"/>
    <property type="evidence" value="ECO:0007669"/>
    <property type="project" value="InterPro"/>
</dbReference>
<dbReference type="Gene3D" id="2.170.150.80">
    <property type="entry name" value="NAC domain"/>
    <property type="match status" value="1"/>
</dbReference>
<accession>A0A7J7GKE3</accession>
<evidence type="ECO:0000313" key="8">
    <source>
        <dbReference type="Proteomes" id="UP000593564"/>
    </source>
</evidence>
<name>A0A7J7GKE3_CAMSI</name>
<dbReference type="InterPro" id="IPR003441">
    <property type="entry name" value="NAC-dom"/>
</dbReference>
<keyword evidence="2" id="KW-0238">DNA-binding</keyword>
<gene>
    <name evidence="7" type="ORF">HYC85_022449</name>
</gene>
<evidence type="ECO:0000259" key="6">
    <source>
        <dbReference type="PROSITE" id="PS51005"/>
    </source>
</evidence>
<evidence type="ECO:0000256" key="1">
    <source>
        <dbReference type="ARBA" id="ARBA00023015"/>
    </source>
</evidence>
<evidence type="ECO:0000256" key="3">
    <source>
        <dbReference type="ARBA" id="ARBA00023163"/>
    </source>
</evidence>
<dbReference type="InterPro" id="IPR036093">
    <property type="entry name" value="NAC_dom_sf"/>
</dbReference>
<sequence length="474" mass="53448">MMEGKSNSLGVKKGEDEYCFSIMDMPPGFRFHPTDEEIITHYLTHKVMNSTFTARAIGEVDLNKCEPWDLPKKAKLGEKEWYFFCQRDRKYPTGMRTNRATESGYWKATGKDKEIYKGKERRLLVGMKKTLVFYKGRAPKGEKTNWVMHEYRLQANFSNYYDLPRLTKDEWVVCRIFHKSTGIKRSPITDTGGGSSLTRMNFFGNDADADDDDDDGRFLLDCPWLPPLMDPSEYPYSINERPALAAGSSFNTDIGEEDEIKGTAAILKAHNSSSSAAARSSDHHGDYNYLSHFSTNLNDHQLFENQQEDRKIDHFFIMSQSNCNYTTTGTGTTNYQAYPIQPTSPADSYDPVFPFQDPNLGYLHREQEQRIAIIGEKNIPSFTAGGGGGGSSSLKQQQQQQVVTGLSKMGQFSSNQSMVSVSQDTVTTDLTAETSSAMSTKKHMGSNTSYEDDIEDPSIGRGPISDLDDYLWNY</sequence>
<evidence type="ECO:0000313" key="7">
    <source>
        <dbReference type="EMBL" id="KAF5941282.1"/>
    </source>
</evidence>
<dbReference type="Pfam" id="PF02365">
    <property type="entry name" value="NAM"/>
    <property type="match status" value="1"/>
</dbReference>
<feature type="region of interest" description="Disordered" evidence="5">
    <location>
        <begin position="433"/>
        <end position="462"/>
    </location>
</feature>
<dbReference type="Proteomes" id="UP000593564">
    <property type="component" value="Unassembled WGS sequence"/>
</dbReference>
<protein>
    <recommendedName>
        <fullName evidence="6">NAC domain-containing protein</fullName>
    </recommendedName>
</protein>
<keyword evidence="4" id="KW-0539">Nucleus</keyword>
<dbReference type="GO" id="GO:0000976">
    <property type="term" value="F:transcription cis-regulatory region binding"/>
    <property type="evidence" value="ECO:0007669"/>
    <property type="project" value="UniProtKB-ARBA"/>
</dbReference>
<dbReference type="EMBL" id="JACBKZ010000010">
    <property type="protein sequence ID" value="KAF5941282.1"/>
    <property type="molecule type" value="Genomic_DNA"/>
</dbReference>
<evidence type="ECO:0000256" key="5">
    <source>
        <dbReference type="SAM" id="MobiDB-lite"/>
    </source>
</evidence>
<dbReference type="SUPFAM" id="SSF101941">
    <property type="entry name" value="NAC domain"/>
    <property type="match status" value="1"/>
</dbReference>
<keyword evidence="3" id="KW-0804">Transcription</keyword>
<dbReference type="GO" id="GO:0005634">
    <property type="term" value="C:nucleus"/>
    <property type="evidence" value="ECO:0007669"/>
    <property type="project" value="UniProtKB-ARBA"/>
</dbReference>
<dbReference type="AlphaFoldDB" id="A0A7J7GKE3"/>
<dbReference type="PROSITE" id="PS51005">
    <property type="entry name" value="NAC"/>
    <property type="match status" value="1"/>
</dbReference>
<organism evidence="7 8">
    <name type="scientific">Camellia sinensis</name>
    <name type="common">Tea plant</name>
    <name type="synonym">Thea sinensis</name>
    <dbReference type="NCBI Taxonomy" id="4442"/>
    <lineage>
        <taxon>Eukaryota</taxon>
        <taxon>Viridiplantae</taxon>
        <taxon>Streptophyta</taxon>
        <taxon>Embryophyta</taxon>
        <taxon>Tracheophyta</taxon>
        <taxon>Spermatophyta</taxon>
        <taxon>Magnoliopsida</taxon>
        <taxon>eudicotyledons</taxon>
        <taxon>Gunneridae</taxon>
        <taxon>Pentapetalae</taxon>
        <taxon>asterids</taxon>
        <taxon>Ericales</taxon>
        <taxon>Theaceae</taxon>
        <taxon>Camellia</taxon>
    </lineage>
</organism>
<reference evidence="8" key="1">
    <citation type="journal article" date="2020" name="Nat. Commun.">
        <title>Genome assembly of wild tea tree DASZ reveals pedigree and selection history of tea varieties.</title>
        <authorList>
            <person name="Zhang W."/>
            <person name="Zhang Y."/>
            <person name="Qiu H."/>
            <person name="Guo Y."/>
            <person name="Wan H."/>
            <person name="Zhang X."/>
            <person name="Scossa F."/>
            <person name="Alseekh S."/>
            <person name="Zhang Q."/>
            <person name="Wang P."/>
            <person name="Xu L."/>
            <person name="Schmidt M.H."/>
            <person name="Jia X."/>
            <person name="Li D."/>
            <person name="Zhu A."/>
            <person name="Guo F."/>
            <person name="Chen W."/>
            <person name="Ni D."/>
            <person name="Usadel B."/>
            <person name="Fernie A.R."/>
            <person name="Wen W."/>
        </authorList>
    </citation>
    <scope>NUCLEOTIDE SEQUENCE [LARGE SCALE GENOMIC DNA]</scope>
    <source>
        <strain evidence="8">cv. G240</strain>
    </source>
</reference>
<feature type="compositionally biased region" description="Polar residues" evidence="5">
    <location>
        <begin position="433"/>
        <end position="449"/>
    </location>
</feature>
<dbReference type="PANTHER" id="PTHR31744">
    <property type="entry name" value="PROTEIN CUP-SHAPED COTYLEDON 2-RELATED"/>
    <property type="match status" value="1"/>
</dbReference>
<keyword evidence="8" id="KW-1185">Reference proteome</keyword>
<comment type="caution">
    <text evidence="7">The sequence shown here is derived from an EMBL/GenBank/DDBJ whole genome shotgun (WGS) entry which is preliminary data.</text>
</comment>
<dbReference type="FunFam" id="2.170.150.80:FF:000006">
    <property type="entry name" value="NAC domain-containing protein 100-like"/>
    <property type="match status" value="1"/>
</dbReference>